<feature type="transmembrane region" description="Helical" evidence="7">
    <location>
        <begin position="268"/>
        <end position="286"/>
    </location>
</feature>
<keyword evidence="3" id="KW-1003">Cell membrane</keyword>
<evidence type="ECO:0000256" key="4">
    <source>
        <dbReference type="ARBA" id="ARBA00022692"/>
    </source>
</evidence>
<keyword evidence="5 7" id="KW-1133">Transmembrane helix</keyword>
<feature type="transmembrane region" description="Helical" evidence="7">
    <location>
        <begin position="155"/>
        <end position="174"/>
    </location>
</feature>
<feature type="transmembrane region" description="Helical" evidence="7">
    <location>
        <begin position="125"/>
        <end position="143"/>
    </location>
</feature>
<dbReference type="PANTHER" id="PTHR42920:SF5">
    <property type="entry name" value="EAMA DOMAIN-CONTAINING PROTEIN"/>
    <property type="match status" value="1"/>
</dbReference>
<comment type="similarity">
    <text evidence="2">Belongs to the EamA transporter family.</text>
</comment>
<evidence type="ECO:0000256" key="5">
    <source>
        <dbReference type="ARBA" id="ARBA00022989"/>
    </source>
</evidence>
<reference evidence="10" key="1">
    <citation type="submission" date="2016-11" db="EMBL/GenBank/DDBJ databases">
        <authorList>
            <person name="Varghese N."/>
            <person name="Submissions S."/>
        </authorList>
    </citation>
    <scope>NUCLEOTIDE SEQUENCE [LARGE SCALE GENOMIC DNA]</scope>
    <source>
        <strain evidence="10">DSM 16057</strain>
    </source>
</reference>
<keyword evidence="4 7" id="KW-0812">Transmembrane</keyword>
<feature type="transmembrane region" description="Helical" evidence="7">
    <location>
        <begin position="41"/>
        <end position="59"/>
    </location>
</feature>
<feature type="transmembrane region" description="Helical" evidence="7">
    <location>
        <begin position="71"/>
        <end position="88"/>
    </location>
</feature>
<dbReference type="EMBL" id="FQZM01000005">
    <property type="protein sequence ID" value="SHI48534.1"/>
    <property type="molecule type" value="Genomic_DNA"/>
</dbReference>
<dbReference type="RefSeq" id="WP_072867103.1">
    <property type="nucleotide sequence ID" value="NZ_FQZM01000005.1"/>
</dbReference>
<evidence type="ECO:0000256" key="1">
    <source>
        <dbReference type="ARBA" id="ARBA00004651"/>
    </source>
</evidence>
<feature type="transmembrane region" description="Helical" evidence="7">
    <location>
        <begin position="212"/>
        <end position="230"/>
    </location>
</feature>
<dbReference type="Pfam" id="PF00892">
    <property type="entry name" value="EamA"/>
    <property type="match status" value="2"/>
</dbReference>
<accession>A0A1M6BIJ1</accession>
<dbReference type="InterPro" id="IPR000620">
    <property type="entry name" value="EamA_dom"/>
</dbReference>
<sequence length="306" mass="33077">MTGQRQNLLQLKADLALLGVSFIWGVTFVVVQNALSSIGPYYFLGIRFLLAFLFLAAIYHRQLVRLNRDTLGAGCIIGVFLFGGYAFQTVGLQYTTASNAGFITGLSVVLVPVFSALFTRQAPGVFAAIGVVLAATGLGLLSLGRGLSFNYGDLLVFFCALCFALHIITVGRYARHLHPPLLALIQIGIVSLAGFLFGLATETWPEHLNRPVWVALLLTAIPATALAFLIQNNVQRFTSATHTAIIFTMEPVFAALSAYFLAGEILTPRQIIGCILILSGMLLAELKGKHIRMISKTSKEVQTSTL</sequence>
<keyword evidence="10" id="KW-1185">Reference proteome</keyword>
<feature type="transmembrane region" description="Helical" evidence="7">
    <location>
        <begin position="15"/>
        <end position="35"/>
    </location>
</feature>
<dbReference type="STRING" id="1121432.SAMN02745219_00406"/>
<dbReference type="GO" id="GO:0005886">
    <property type="term" value="C:plasma membrane"/>
    <property type="evidence" value="ECO:0007669"/>
    <property type="project" value="UniProtKB-SubCell"/>
</dbReference>
<dbReference type="AlphaFoldDB" id="A0A1M6BIJ1"/>
<feature type="transmembrane region" description="Helical" evidence="7">
    <location>
        <begin position="100"/>
        <end position="118"/>
    </location>
</feature>
<dbReference type="PANTHER" id="PTHR42920">
    <property type="entry name" value="OS03G0707200 PROTEIN-RELATED"/>
    <property type="match status" value="1"/>
</dbReference>
<organism evidence="9 10">
    <name type="scientific">Desulfofundulus thermosubterraneus DSM 16057</name>
    <dbReference type="NCBI Taxonomy" id="1121432"/>
    <lineage>
        <taxon>Bacteria</taxon>
        <taxon>Bacillati</taxon>
        <taxon>Bacillota</taxon>
        <taxon>Clostridia</taxon>
        <taxon>Eubacteriales</taxon>
        <taxon>Peptococcaceae</taxon>
        <taxon>Desulfofundulus</taxon>
    </lineage>
</organism>
<evidence type="ECO:0000256" key="6">
    <source>
        <dbReference type="ARBA" id="ARBA00023136"/>
    </source>
</evidence>
<name>A0A1M6BIJ1_9FIRM</name>
<comment type="subcellular location">
    <subcellularLocation>
        <location evidence="1">Cell membrane</location>
        <topology evidence="1">Multi-pass membrane protein</topology>
    </subcellularLocation>
</comment>
<feature type="transmembrane region" description="Helical" evidence="7">
    <location>
        <begin position="242"/>
        <end position="262"/>
    </location>
</feature>
<evidence type="ECO:0000259" key="8">
    <source>
        <dbReference type="Pfam" id="PF00892"/>
    </source>
</evidence>
<feature type="transmembrane region" description="Helical" evidence="7">
    <location>
        <begin position="181"/>
        <end position="200"/>
    </location>
</feature>
<feature type="domain" description="EamA" evidence="8">
    <location>
        <begin position="151"/>
        <end position="283"/>
    </location>
</feature>
<proteinExistence type="inferred from homology"/>
<evidence type="ECO:0000256" key="2">
    <source>
        <dbReference type="ARBA" id="ARBA00007362"/>
    </source>
</evidence>
<dbReference type="OrthoDB" id="9804865at2"/>
<keyword evidence="6 7" id="KW-0472">Membrane</keyword>
<protein>
    <submittedName>
        <fullName evidence="9">Threonine/homoserine efflux transporter RhtA</fullName>
    </submittedName>
</protein>
<dbReference type="InterPro" id="IPR037185">
    <property type="entry name" value="EmrE-like"/>
</dbReference>
<feature type="domain" description="EamA" evidence="8">
    <location>
        <begin position="12"/>
        <end position="142"/>
    </location>
</feature>
<evidence type="ECO:0000256" key="3">
    <source>
        <dbReference type="ARBA" id="ARBA00022475"/>
    </source>
</evidence>
<evidence type="ECO:0000313" key="9">
    <source>
        <dbReference type="EMBL" id="SHI48534.1"/>
    </source>
</evidence>
<evidence type="ECO:0000256" key="7">
    <source>
        <dbReference type="SAM" id="Phobius"/>
    </source>
</evidence>
<gene>
    <name evidence="9" type="ORF">SAMN02745219_00406</name>
</gene>
<dbReference type="InterPro" id="IPR051258">
    <property type="entry name" value="Diverse_Substrate_Transporter"/>
</dbReference>
<dbReference type="Proteomes" id="UP000184529">
    <property type="component" value="Unassembled WGS sequence"/>
</dbReference>
<dbReference type="SUPFAM" id="SSF103481">
    <property type="entry name" value="Multidrug resistance efflux transporter EmrE"/>
    <property type="match status" value="2"/>
</dbReference>
<evidence type="ECO:0000313" key="10">
    <source>
        <dbReference type="Proteomes" id="UP000184529"/>
    </source>
</evidence>